<dbReference type="EMBL" id="FOJB01000001">
    <property type="protein sequence ID" value="SEW15720.1"/>
    <property type="molecule type" value="Genomic_DNA"/>
</dbReference>
<dbReference type="STRING" id="1173584.SAMN05444851_1759"/>
<protein>
    <submittedName>
        <fullName evidence="1">Uncharacterized protein</fullName>
    </submittedName>
</protein>
<accession>A0A1I0PMV6</accession>
<name>A0A1I0PMV6_9RHOB</name>
<reference evidence="1 2" key="1">
    <citation type="submission" date="2016-10" db="EMBL/GenBank/DDBJ databases">
        <authorList>
            <person name="de Groot N.N."/>
        </authorList>
    </citation>
    <scope>NUCLEOTIDE SEQUENCE [LARGE SCALE GENOMIC DNA]</scope>
    <source>
        <strain evidence="1 2">DSM 29439</strain>
    </source>
</reference>
<keyword evidence="2" id="KW-1185">Reference proteome</keyword>
<sequence length="116" mass="12222">MDASCVLGHFNPMYQTALAICTILLTTESGLAESCVTNSSDQTYFFAVTPPTGARVTAQLDPGEGLCAATKSGAIVSVYESATAIEGCSRLVAENQSDSLIKYAEFDRCAWGSHSQ</sequence>
<gene>
    <name evidence="1" type="ORF">SAMN05444851_1759</name>
</gene>
<organism evidence="1 2">
    <name type="scientific">Aliiroseovarius sediminilitoris</name>
    <dbReference type="NCBI Taxonomy" id="1173584"/>
    <lineage>
        <taxon>Bacteria</taxon>
        <taxon>Pseudomonadati</taxon>
        <taxon>Pseudomonadota</taxon>
        <taxon>Alphaproteobacteria</taxon>
        <taxon>Rhodobacterales</taxon>
        <taxon>Paracoccaceae</taxon>
        <taxon>Aliiroseovarius</taxon>
    </lineage>
</organism>
<evidence type="ECO:0000313" key="1">
    <source>
        <dbReference type="EMBL" id="SEW15720.1"/>
    </source>
</evidence>
<dbReference type="AlphaFoldDB" id="A0A1I0PMV6"/>
<dbReference type="Proteomes" id="UP000199650">
    <property type="component" value="Unassembled WGS sequence"/>
</dbReference>
<proteinExistence type="predicted"/>
<evidence type="ECO:0000313" key="2">
    <source>
        <dbReference type="Proteomes" id="UP000199650"/>
    </source>
</evidence>